<dbReference type="InParanoid" id="A0A1I5IFH8"/>
<comment type="similarity">
    <text evidence="1">Belongs to the thioesterase family.</text>
</comment>
<dbReference type="SUPFAM" id="SSF53474">
    <property type="entry name" value="alpha/beta-Hydrolases"/>
    <property type="match status" value="1"/>
</dbReference>
<gene>
    <name evidence="3" type="ORF">SAMN04489713_107291</name>
</gene>
<dbReference type="InterPro" id="IPR029058">
    <property type="entry name" value="AB_hydrolase_fold"/>
</dbReference>
<dbReference type="Gene3D" id="3.40.50.1820">
    <property type="entry name" value="alpha/beta hydrolase"/>
    <property type="match status" value="1"/>
</dbReference>
<evidence type="ECO:0000256" key="1">
    <source>
        <dbReference type="ARBA" id="ARBA00007169"/>
    </source>
</evidence>
<keyword evidence="4" id="KW-1185">Reference proteome</keyword>
<name>A0A1I5IFH8_9ACTN</name>
<reference evidence="3 4" key="1">
    <citation type="submission" date="2016-10" db="EMBL/GenBank/DDBJ databases">
        <authorList>
            <person name="de Groot N.N."/>
        </authorList>
    </citation>
    <scope>NUCLEOTIDE SEQUENCE [LARGE SCALE GENOMIC DNA]</scope>
    <source>
        <strain evidence="3 4">DSM 43067</strain>
    </source>
</reference>
<evidence type="ECO:0000313" key="3">
    <source>
        <dbReference type="EMBL" id="SFO58930.1"/>
    </source>
</evidence>
<evidence type="ECO:0000313" key="4">
    <source>
        <dbReference type="Proteomes" id="UP000183413"/>
    </source>
</evidence>
<dbReference type="InterPro" id="IPR012223">
    <property type="entry name" value="TEII"/>
</dbReference>
<dbReference type="eggNOG" id="COG3208">
    <property type="taxonomic scope" value="Bacteria"/>
</dbReference>
<evidence type="ECO:0000259" key="2">
    <source>
        <dbReference type="Pfam" id="PF00975"/>
    </source>
</evidence>
<dbReference type="PANTHER" id="PTHR11487:SF0">
    <property type="entry name" value="S-ACYL FATTY ACID SYNTHASE THIOESTERASE, MEDIUM CHAIN"/>
    <property type="match status" value="1"/>
</dbReference>
<dbReference type="RefSeq" id="WP_083597818.1">
    <property type="nucleotide sequence ID" value="NZ_FOVH01000007.1"/>
</dbReference>
<dbReference type="AlphaFoldDB" id="A0A1I5IFH8"/>
<sequence length="256" mass="27433">MTDQDQYGWFVPLAANDGMPLYGFPHAGAGCTQLAGLARAGEKAGISLWSANLPGRQGRLSEPPITVFEPLVDALAQALIERVDDRPYAMFGYCAGALLAYGVLQGLALRGAAMPSRFVVVSYDAPDIARRPRRMAHLPREELWARLRDDGGVPESLAGDARLRQVAEPAVRADFAVLAGYRHRPAPPLPVPITVCFGTDDPDVERGALLGWRRHSSESVDLRAVPGGHWLVDDAPDELADAVAAVPADASARRPA</sequence>
<dbReference type="EMBL" id="FOVH01000007">
    <property type="protein sequence ID" value="SFO58930.1"/>
    <property type="molecule type" value="Genomic_DNA"/>
</dbReference>
<dbReference type="Proteomes" id="UP000183413">
    <property type="component" value="Unassembled WGS sequence"/>
</dbReference>
<feature type="domain" description="Thioesterase" evidence="2">
    <location>
        <begin position="20"/>
        <end position="242"/>
    </location>
</feature>
<protein>
    <submittedName>
        <fullName evidence="3">Surfactin synthase thioesterase subunit</fullName>
    </submittedName>
</protein>
<dbReference type="GO" id="GO:0008610">
    <property type="term" value="P:lipid biosynthetic process"/>
    <property type="evidence" value="ECO:0007669"/>
    <property type="project" value="TreeGrafter"/>
</dbReference>
<dbReference type="STRING" id="1993.SAMN04489713_107291"/>
<dbReference type="Pfam" id="PF00975">
    <property type="entry name" value="Thioesterase"/>
    <property type="match status" value="1"/>
</dbReference>
<accession>A0A1I5IFH8</accession>
<dbReference type="PANTHER" id="PTHR11487">
    <property type="entry name" value="THIOESTERASE"/>
    <property type="match status" value="1"/>
</dbReference>
<dbReference type="InterPro" id="IPR001031">
    <property type="entry name" value="Thioesterase"/>
</dbReference>
<organism evidence="3 4">
    <name type="scientific">Actinomadura madurae</name>
    <dbReference type="NCBI Taxonomy" id="1993"/>
    <lineage>
        <taxon>Bacteria</taxon>
        <taxon>Bacillati</taxon>
        <taxon>Actinomycetota</taxon>
        <taxon>Actinomycetes</taxon>
        <taxon>Streptosporangiales</taxon>
        <taxon>Thermomonosporaceae</taxon>
        <taxon>Actinomadura</taxon>
    </lineage>
</organism>
<proteinExistence type="inferred from homology"/>